<sequence length="240" mass="28336">MGHKKTLNNKRLTRKQVQELIELEGKLHEEFTKFFEETYSTGYKNQPLVYELPNDRFLFVFDPNGIIIPGKGDIYRKEDFLKRIQWTQRVREDYANHRGSSVSHWNYYSKYKIELINKIDELIYELAEQLQINHEQLDFSYISLDIVSTKVEAYGINQVQNNLYDNLVAYVGEVMRQRKNGKWAVNSDSMDEKYPYISAGVNGDGVMMPINVVWQEITDIEPINLRKETANEVRRFSLGY</sequence>
<dbReference type="EMBL" id="LXQD01000295">
    <property type="protein sequence ID" value="RCJ29002.1"/>
    <property type="molecule type" value="Genomic_DNA"/>
</dbReference>
<organism evidence="1 2">
    <name type="scientific">Nostoc minutum NIES-26</name>
    <dbReference type="NCBI Taxonomy" id="1844469"/>
    <lineage>
        <taxon>Bacteria</taxon>
        <taxon>Bacillati</taxon>
        <taxon>Cyanobacteriota</taxon>
        <taxon>Cyanophyceae</taxon>
        <taxon>Nostocales</taxon>
        <taxon>Nostocaceae</taxon>
        <taxon>Nostoc</taxon>
    </lineage>
</organism>
<evidence type="ECO:0000313" key="1">
    <source>
        <dbReference type="EMBL" id="RCJ29002.1"/>
    </source>
</evidence>
<gene>
    <name evidence="1" type="ORF">A6770_00985</name>
</gene>
<accession>A0A367R0N6</accession>
<dbReference type="AlphaFoldDB" id="A0A367R0N6"/>
<comment type="caution">
    <text evidence="1">The sequence shown here is derived from an EMBL/GenBank/DDBJ whole genome shotgun (WGS) entry which is preliminary data.</text>
</comment>
<proteinExistence type="predicted"/>
<reference evidence="1" key="1">
    <citation type="submission" date="2016-04" db="EMBL/GenBank/DDBJ databases">
        <authorList>
            <person name="Tabuchi Yagui T.R."/>
        </authorList>
    </citation>
    <scope>NUCLEOTIDE SEQUENCE [LARGE SCALE GENOMIC DNA]</scope>
    <source>
        <strain evidence="1">NIES-26</strain>
    </source>
</reference>
<dbReference type="Proteomes" id="UP000252107">
    <property type="component" value="Unassembled WGS sequence"/>
</dbReference>
<protein>
    <submittedName>
        <fullName evidence="1">Uncharacterized protein</fullName>
    </submittedName>
</protein>
<name>A0A367R0N6_9NOSO</name>
<evidence type="ECO:0000313" key="2">
    <source>
        <dbReference type="Proteomes" id="UP000252107"/>
    </source>
</evidence>
<keyword evidence="2" id="KW-1185">Reference proteome</keyword>